<accession>A0ABT9J0G9</accession>
<evidence type="ECO:0000313" key="2">
    <source>
        <dbReference type="EMBL" id="MDP5275082.1"/>
    </source>
</evidence>
<dbReference type="InterPro" id="IPR035892">
    <property type="entry name" value="C2_domain_sf"/>
</dbReference>
<keyword evidence="1" id="KW-0732">Signal</keyword>
<reference evidence="2 3" key="1">
    <citation type="submission" date="2023-08" db="EMBL/GenBank/DDBJ databases">
        <authorList>
            <person name="Park J.-S."/>
        </authorList>
    </citation>
    <scope>NUCLEOTIDE SEQUENCE [LARGE SCALE GENOMIC DNA]</scope>
    <source>
        <strain evidence="2 3">2205SS18-9</strain>
    </source>
</reference>
<proteinExistence type="predicted"/>
<dbReference type="Gene3D" id="2.60.40.150">
    <property type="entry name" value="C2 domain"/>
    <property type="match status" value="1"/>
</dbReference>
<feature type="signal peptide" evidence="1">
    <location>
        <begin position="1"/>
        <end position="23"/>
    </location>
</feature>
<dbReference type="Proteomes" id="UP001231941">
    <property type="component" value="Unassembled WGS sequence"/>
</dbReference>
<dbReference type="EMBL" id="JAVAMP010000006">
    <property type="protein sequence ID" value="MDP5275082.1"/>
    <property type="molecule type" value="Genomic_DNA"/>
</dbReference>
<organism evidence="2 3">
    <name type="scientific">Chengkuizengella axinellae</name>
    <dbReference type="NCBI Taxonomy" id="3064388"/>
    <lineage>
        <taxon>Bacteria</taxon>
        <taxon>Bacillati</taxon>
        <taxon>Bacillota</taxon>
        <taxon>Bacilli</taxon>
        <taxon>Bacillales</taxon>
        <taxon>Paenibacillaceae</taxon>
        <taxon>Chengkuizengella</taxon>
    </lineage>
</organism>
<name>A0ABT9J0G9_9BACL</name>
<keyword evidence="3" id="KW-1185">Reference proteome</keyword>
<protein>
    <recommendedName>
        <fullName evidence="4">DUF3472 domain-containing protein</fullName>
    </recommendedName>
</protein>
<evidence type="ECO:0000256" key="1">
    <source>
        <dbReference type="SAM" id="SignalP"/>
    </source>
</evidence>
<evidence type="ECO:0000313" key="3">
    <source>
        <dbReference type="Proteomes" id="UP001231941"/>
    </source>
</evidence>
<dbReference type="RefSeq" id="WP_305992395.1">
    <property type="nucleotide sequence ID" value="NZ_JAVAMP010000006.1"/>
</dbReference>
<feature type="chain" id="PRO_5046116686" description="DUF3472 domain-containing protein" evidence="1">
    <location>
        <begin position="24"/>
        <end position="461"/>
    </location>
</feature>
<gene>
    <name evidence="2" type="ORF">Q5Y73_13265</name>
</gene>
<evidence type="ECO:0008006" key="4">
    <source>
        <dbReference type="Google" id="ProtNLM"/>
    </source>
</evidence>
<comment type="caution">
    <text evidence="2">The sequence shown here is derived from an EMBL/GenBank/DDBJ whole genome shotgun (WGS) entry which is preliminary data.</text>
</comment>
<sequence>MKKKVLLCIMLSCLLFIPQKVSAFLSLVSVEEISYQQLLEHWSPRVYQDVHPDYDVRADFITRINLDGDWLSTNQWETVDTEPLEAYVYTSVSETESHYFVGYYFYHPRDDGPDWGAFGDEAHENDLEGIMLGIKKNGNFGEFVAMNTIRHSDFYQYANGSISEGYETIDNSVSFYDGSHPEIFISSNGQYVLNTNPHGHDIQAYTGDVDVGNDAIIYEYTGQADIPSEVSPPWEHVYGYDMLPLDELWDLKTTYQNTPFQSFGAFGSSVGDGNANAPWNWSDTDHQDNGTVGYGVFVSDPAYMFDVHFNKLGSDFSHQYISNSYWTHKITLNWVQPIKAEDYSNENDLYVDIWVDGKKYIGERMWKKNNAKADGTKYYPTWGSNDNAVSTIDFSSKSNTIYIAREPGSKVKLEVFDSDGTSADDSLGYIEITPNAGEAFELTNLKTSNGGAYLDAIVETR</sequence>